<dbReference type="RefSeq" id="WP_225417301.1">
    <property type="nucleotide sequence ID" value="NZ_JBHSSL010000014.1"/>
</dbReference>
<reference evidence="2" key="1">
    <citation type="journal article" date="2019" name="Int. J. Syst. Evol. Microbiol.">
        <title>The Global Catalogue of Microorganisms (GCM) 10K type strain sequencing project: providing services to taxonomists for standard genome sequencing and annotation.</title>
        <authorList>
            <consortium name="The Broad Institute Genomics Platform"/>
            <consortium name="The Broad Institute Genome Sequencing Center for Infectious Disease"/>
            <person name="Wu L."/>
            <person name="Ma J."/>
        </authorList>
    </citation>
    <scope>NUCLEOTIDE SEQUENCE [LARGE SCALE GENOMIC DNA]</scope>
    <source>
        <strain evidence="2">CCM 8904</strain>
    </source>
</reference>
<evidence type="ECO:0000313" key="1">
    <source>
        <dbReference type="EMBL" id="MFC6169274.1"/>
    </source>
</evidence>
<proteinExistence type="predicted"/>
<protein>
    <submittedName>
        <fullName evidence="1">SpoVG family protein</fullName>
    </submittedName>
</protein>
<gene>
    <name evidence="1" type="ORF">ACFQGP_01565</name>
</gene>
<dbReference type="Gene3D" id="3.30.1120.40">
    <property type="entry name" value="Stage V sporulation protein G"/>
    <property type="match status" value="1"/>
</dbReference>
<comment type="caution">
    <text evidence="1">The sequence shown here is derived from an EMBL/GenBank/DDBJ whole genome shotgun (WGS) entry which is preliminary data.</text>
</comment>
<dbReference type="SUPFAM" id="SSF160537">
    <property type="entry name" value="SpoVG-like"/>
    <property type="match status" value="1"/>
</dbReference>
<evidence type="ECO:0000313" key="2">
    <source>
        <dbReference type="Proteomes" id="UP001596289"/>
    </source>
</evidence>
<dbReference type="InterPro" id="IPR007170">
    <property type="entry name" value="SpoVG"/>
</dbReference>
<dbReference type="Pfam" id="PF04026">
    <property type="entry name" value="SpoVG"/>
    <property type="match status" value="1"/>
</dbReference>
<accession>A0ABW1RBS6</accession>
<name>A0ABW1RBS6_9LACO</name>
<organism evidence="1 2">
    <name type="scientific">Loigolactobacillus jiayinensis</name>
    <dbReference type="NCBI Taxonomy" id="2486016"/>
    <lineage>
        <taxon>Bacteria</taxon>
        <taxon>Bacillati</taxon>
        <taxon>Bacillota</taxon>
        <taxon>Bacilli</taxon>
        <taxon>Lactobacillales</taxon>
        <taxon>Lactobacillaceae</taxon>
        <taxon>Loigolactobacillus</taxon>
    </lineage>
</organism>
<dbReference type="EMBL" id="JBHSSL010000014">
    <property type="protein sequence ID" value="MFC6169274.1"/>
    <property type="molecule type" value="Genomic_DNA"/>
</dbReference>
<keyword evidence="2" id="KW-1185">Reference proteome</keyword>
<dbReference type="InterPro" id="IPR036751">
    <property type="entry name" value="SpoVG_sf"/>
</dbReference>
<dbReference type="Proteomes" id="UP001596289">
    <property type="component" value="Unassembled WGS sequence"/>
</dbReference>
<sequence>MFISAINMYPSDQPNVLLDGEIILNHCLIIKDIQLIQGNYRLFLNFPQNETGRTTYPLNKYFYNDLLSKIIEYYKQLKPDN</sequence>